<keyword evidence="1" id="KW-0175">Coiled coil</keyword>
<feature type="coiled-coil region" evidence="1">
    <location>
        <begin position="59"/>
        <end position="93"/>
    </location>
</feature>
<sequence>MKAKYENHIEDLELHVNDLKSQLKRKSDTYDLKSQKKVIDGIKEDAHLLATIRGFQADLSNKEKVIGKLQKEIDDLKKTNRRLQKEREGSLRNLNDKREFRSYPEKLYLQTRSNSISSEKDFRKEEELQQVKSEREKLKQQLSRLEQDYQALKTKRIQDLPHLTVQSRSTADTLPPVLLRYSRDPDGIHGLESDCTSIIAII</sequence>
<protein>
    <submittedName>
        <fullName evidence="2">Uncharacterized protein</fullName>
    </submittedName>
</protein>
<name>A0ABQ9JUF4_9CUCU</name>
<evidence type="ECO:0000256" key="1">
    <source>
        <dbReference type="SAM" id="Coils"/>
    </source>
</evidence>
<evidence type="ECO:0000313" key="3">
    <source>
        <dbReference type="Proteomes" id="UP001162164"/>
    </source>
</evidence>
<feature type="coiled-coil region" evidence="1">
    <location>
        <begin position="2"/>
        <end position="29"/>
    </location>
</feature>
<comment type="caution">
    <text evidence="2">The sequence shown here is derived from an EMBL/GenBank/DDBJ whole genome shotgun (WGS) entry which is preliminary data.</text>
</comment>
<evidence type="ECO:0000313" key="2">
    <source>
        <dbReference type="EMBL" id="KAJ8981362.1"/>
    </source>
</evidence>
<gene>
    <name evidence="2" type="ORF">NQ317_000229</name>
</gene>
<feature type="coiled-coil region" evidence="1">
    <location>
        <begin position="121"/>
        <end position="155"/>
    </location>
</feature>
<reference evidence="2" key="1">
    <citation type="journal article" date="2023" name="Insect Mol. Biol.">
        <title>Genome sequencing provides insights into the evolution of gene families encoding plant cell wall-degrading enzymes in longhorned beetles.</title>
        <authorList>
            <person name="Shin N.R."/>
            <person name="Okamura Y."/>
            <person name="Kirsch R."/>
            <person name="Pauchet Y."/>
        </authorList>
    </citation>
    <scope>NUCLEOTIDE SEQUENCE</scope>
    <source>
        <strain evidence="2">MMC_N1</strain>
    </source>
</reference>
<proteinExistence type="predicted"/>
<organism evidence="2 3">
    <name type="scientific">Molorchus minor</name>
    <dbReference type="NCBI Taxonomy" id="1323400"/>
    <lineage>
        <taxon>Eukaryota</taxon>
        <taxon>Metazoa</taxon>
        <taxon>Ecdysozoa</taxon>
        <taxon>Arthropoda</taxon>
        <taxon>Hexapoda</taxon>
        <taxon>Insecta</taxon>
        <taxon>Pterygota</taxon>
        <taxon>Neoptera</taxon>
        <taxon>Endopterygota</taxon>
        <taxon>Coleoptera</taxon>
        <taxon>Polyphaga</taxon>
        <taxon>Cucujiformia</taxon>
        <taxon>Chrysomeloidea</taxon>
        <taxon>Cerambycidae</taxon>
        <taxon>Lamiinae</taxon>
        <taxon>Monochamini</taxon>
        <taxon>Molorchus</taxon>
    </lineage>
</organism>
<feature type="non-terminal residue" evidence="2">
    <location>
        <position position="202"/>
    </location>
</feature>
<dbReference type="Proteomes" id="UP001162164">
    <property type="component" value="Unassembled WGS sequence"/>
</dbReference>
<accession>A0ABQ9JUF4</accession>
<keyword evidence="3" id="KW-1185">Reference proteome</keyword>
<dbReference type="EMBL" id="JAPWTJ010000186">
    <property type="protein sequence ID" value="KAJ8981362.1"/>
    <property type="molecule type" value="Genomic_DNA"/>
</dbReference>